<evidence type="ECO:0000259" key="4">
    <source>
        <dbReference type="PROSITE" id="PS51203"/>
    </source>
</evidence>
<dbReference type="InterPro" id="IPR016024">
    <property type="entry name" value="ARM-type_fold"/>
</dbReference>
<feature type="region of interest" description="Disordered" evidence="3">
    <location>
        <begin position="856"/>
        <end position="993"/>
    </location>
</feature>
<dbReference type="GO" id="GO:0051082">
    <property type="term" value="F:unfolded protein binding"/>
    <property type="evidence" value="ECO:0007669"/>
    <property type="project" value="TreeGrafter"/>
</dbReference>
<comment type="caution">
    <text evidence="5">The sequence shown here is derived from an EMBL/GenBank/DDBJ whole genome shotgun (WGS) entry which is preliminary data.</text>
</comment>
<dbReference type="PANTHER" id="PTHR12356:SF3">
    <property type="entry name" value="NUCLEAR MIGRATION PROTEIN NUDC"/>
    <property type="match status" value="1"/>
</dbReference>
<feature type="compositionally biased region" description="Low complexity" evidence="3">
    <location>
        <begin position="956"/>
        <end position="966"/>
    </location>
</feature>
<keyword evidence="2" id="KW-0963">Cytoplasm</keyword>
<reference evidence="5 6" key="1">
    <citation type="journal article" date="2018" name="Plant J.">
        <title>Genome sequences of Chlorella sorokiniana UTEX 1602 and Micractinium conductrix SAG 241.80: implications to maltose excretion by a green alga.</title>
        <authorList>
            <person name="Arriola M.B."/>
            <person name="Velmurugan N."/>
            <person name="Zhang Y."/>
            <person name="Plunkett M.H."/>
            <person name="Hondzo H."/>
            <person name="Barney B.M."/>
        </authorList>
    </citation>
    <scope>NUCLEOTIDE SEQUENCE [LARGE SCALE GENOMIC DNA]</scope>
    <source>
        <strain evidence="5 6">SAG 241.80</strain>
    </source>
</reference>
<dbReference type="SUPFAM" id="SSF49764">
    <property type="entry name" value="HSP20-like chaperones"/>
    <property type="match status" value="1"/>
</dbReference>
<dbReference type="SMART" id="SM00028">
    <property type="entry name" value="TPR"/>
    <property type="match status" value="2"/>
</dbReference>
<dbReference type="SUPFAM" id="SSF48371">
    <property type="entry name" value="ARM repeat"/>
    <property type="match status" value="1"/>
</dbReference>
<dbReference type="GO" id="GO:0005737">
    <property type="term" value="C:cytoplasm"/>
    <property type="evidence" value="ECO:0007669"/>
    <property type="project" value="UniProtKB-SubCell"/>
</dbReference>
<comment type="subcellular location">
    <subcellularLocation>
        <location evidence="1">Cytoplasm</location>
    </subcellularLocation>
</comment>
<dbReference type="Gene3D" id="2.60.40.790">
    <property type="match status" value="1"/>
</dbReference>
<dbReference type="Gene3D" id="1.25.40.10">
    <property type="entry name" value="Tetratricopeptide repeat domain"/>
    <property type="match status" value="1"/>
</dbReference>
<dbReference type="Proteomes" id="UP000239649">
    <property type="component" value="Unassembled WGS sequence"/>
</dbReference>
<dbReference type="InterPro" id="IPR007052">
    <property type="entry name" value="CS_dom"/>
</dbReference>
<dbReference type="GO" id="GO:0006457">
    <property type="term" value="P:protein folding"/>
    <property type="evidence" value="ECO:0007669"/>
    <property type="project" value="TreeGrafter"/>
</dbReference>
<dbReference type="InterPro" id="IPR019734">
    <property type="entry name" value="TPR_rpt"/>
</dbReference>
<dbReference type="OrthoDB" id="515366at2759"/>
<evidence type="ECO:0000313" key="6">
    <source>
        <dbReference type="Proteomes" id="UP000239649"/>
    </source>
</evidence>
<accession>A0A2P6V0Q3</accession>
<feature type="compositionally biased region" description="Low complexity" evidence="3">
    <location>
        <begin position="927"/>
        <end position="937"/>
    </location>
</feature>
<dbReference type="AlphaFoldDB" id="A0A2P6V0Q3"/>
<feature type="region of interest" description="Disordered" evidence="3">
    <location>
        <begin position="408"/>
        <end position="444"/>
    </location>
</feature>
<keyword evidence="6" id="KW-1185">Reference proteome</keyword>
<name>A0A2P6V0Q3_9CHLO</name>
<dbReference type="EMBL" id="LHPF02000051">
    <property type="protein sequence ID" value="PSC67672.1"/>
    <property type="molecule type" value="Genomic_DNA"/>
</dbReference>
<evidence type="ECO:0000256" key="3">
    <source>
        <dbReference type="SAM" id="MobiDB-lite"/>
    </source>
</evidence>
<dbReference type="InterPro" id="IPR011990">
    <property type="entry name" value="TPR-like_helical_dom_sf"/>
</dbReference>
<dbReference type="InterPro" id="IPR008978">
    <property type="entry name" value="HSP20-like_chaperone"/>
</dbReference>
<evidence type="ECO:0000256" key="1">
    <source>
        <dbReference type="ARBA" id="ARBA00004496"/>
    </source>
</evidence>
<dbReference type="SUPFAM" id="SSF48452">
    <property type="entry name" value="TPR-like"/>
    <property type="match status" value="1"/>
</dbReference>
<protein>
    <submittedName>
        <fullName evidence="5">Small glutamine-rich tetratricopeptide repeat-containing</fullName>
    </submittedName>
</protein>
<dbReference type="PANTHER" id="PTHR12356">
    <property type="entry name" value="NUCLEAR MOVEMENT PROTEIN NUDC"/>
    <property type="match status" value="1"/>
</dbReference>
<evidence type="ECO:0000256" key="2">
    <source>
        <dbReference type="ARBA" id="ARBA00022490"/>
    </source>
</evidence>
<organism evidence="5 6">
    <name type="scientific">Micractinium conductrix</name>
    <dbReference type="NCBI Taxonomy" id="554055"/>
    <lineage>
        <taxon>Eukaryota</taxon>
        <taxon>Viridiplantae</taxon>
        <taxon>Chlorophyta</taxon>
        <taxon>core chlorophytes</taxon>
        <taxon>Trebouxiophyceae</taxon>
        <taxon>Chlorellales</taxon>
        <taxon>Chlorellaceae</taxon>
        <taxon>Chlorella clade</taxon>
        <taxon>Micractinium</taxon>
    </lineage>
</organism>
<dbReference type="CDD" id="cd06467">
    <property type="entry name" value="p23_NUDC_like"/>
    <property type="match status" value="1"/>
</dbReference>
<evidence type="ECO:0000313" key="5">
    <source>
        <dbReference type="EMBL" id="PSC67672.1"/>
    </source>
</evidence>
<gene>
    <name evidence="5" type="ORF">C2E20_8691</name>
</gene>
<feature type="compositionally biased region" description="Low complexity" evidence="3">
    <location>
        <begin position="413"/>
        <end position="428"/>
    </location>
</feature>
<sequence length="1181" mass="119522">MAAAVDEIRARGNAAFKRRDYAAAVQHYTAALEALSSSTAGSAACRLPLLTNRALAAHRLGDYAAASQDAEAALGLDAANSKAAFRAAAARLALGDVAATARHAALLQPARGVAAQALPAGWAALQQHAAALLAHQQRVEACKADIQQQGNGQAVRQAVGRLLQVLAAEAAGEEEEDGAELPAGGAAALLEQLAGMLNSAGSGGGEDTPATPAVPAAAAAAAAAAMDAAPGQRGWRLLLFFLADPDPRCQAGAAAALQAAALAAGGGGSVIWPAEVWHRLAAAATNWSGGSSTAAPAMQLLAWAAERDAWVRQQLLTHPLPAEGASSAATVGAGRLSPLAQLVGVLGDAKQLRHAPPAAAAAAAALLQHYGHDPVAAEALRVLACRPLLALLRATAGVDGMAAFAQEEKQQDGTGAHAPGGAHAPASGAAGGGSSTSSHLDPEQEALEALRRKLAAVYIAEAVALRQSLLSAACQLARGAHELLLQEAVDSSSAGGSSSSGGGAKRGVAAGAFLIELLDWVRELHSQQPRRTQPVLGPDGAPRAYAKRRFAADFKDNPAGDFLLSLDLQDGGDSGGPAAASGVGVGGDDVFAAASGSGGASKDSQRQRQQQQQPTLLDLSLRLLEHAAAASPAAAALLYRRDLFALCDELCTYCTPAVVAAGQRLFAAVADRVAAAAEEVVQGGMPPSLAALLLHSGSADRRVAALGKLAAVADTCSGDDFALLCGVLPGQGGGGGGGRAAAEAARAAALGSAVHSAWQLAGGEQAKAQAAGGGSGAALQRAALRFLLRCLERAQRQQGLRPEAAPRGGGWGAIGRAPLEALLLRERQQAQQPQQPQQQEADGLEKLKRGFFAKPAPKATGAAKPPLPSRGAAAGTSSGASPGAVPPAAAPSSGPPPAGGSAATSTYKSGSVTIEELPAEEEEEQARQAADSNGVAAPPSPPPGAGRQPAAPAPAAPAVAAAGQRNTVTAEEWAEAEAVSESGDSSEDDVPDLADVYDSSTCLPAEVRRARADWLATPMEKKLRWIQTSSDVSVTLALPPGTRAADVSVSAAGGRLAVGLRWYGSVYEGALHRPVKISETHWCLDSGELQILLAKGDASWWKMLVEGGEEKAYVDILKEAVDADEPVQPYDEMDEKAKDLLDAIHERQAYINAGLIDPDGFDDFRVVIGENSLKPPGSGGL</sequence>
<feature type="compositionally biased region" description="Pro residues" evidence="3">
    <location>
        <begin position="884"/>
        <end position="898"/>
    </location>
</feature>
<feature type="region of interest" description="Disordered" evidence="3">
    <location>
        <begin position="594"/>
        <end position="613"/>
    </location>
</feature>
<dbReference type="InterPro" id="IPR037898">
    <property type="entry name" value="NudC_fam"/>
</dbReference>
<feature type="compositionally biased region" description="Low complexity" evidence="3">
    <location>
        <begin position="871"/>
        <end position="883"/>
    </location>
</feature>
<dbReference type="Pfam" id="PF04969">
    <property type="entry name" value="CS"/>
    <property type="match status" value="1"/>
</dbReference>
<dbReference type="STRING" id="554055.A0A2P6V0Q3"/>
<proteinExistence type="predicted"/>
<feature type="domain" description="CS" evidence="4">
    <location>
        <begin position="1018"/>
        <end position="1105"/>
    </location>
</feature>
<dbReference type="PROSITE" id="PS51203">
    <property type="entry name" value="CS"/>
    <property type="match status" value="1"/>
</dbReference>